<reference evidence="2 3" key="1">
    <citation type="submission" date="2023-08" db="EMBL/GenBank/DDBJ databases">
        <title>A Necator americanus chromosomal reference genome.</title>
        <authorList>
            <person name="Ilik V."/>
            <person name="Petrzelkova K.J."/>
            <person name="Pardy F."/>
            <person name="Fuh T."/>
            <person name="Niatou-Singa F.S."/>
            <person name="Gouil Q."/>
            <person name="Baker L."/>
            <person name="Ritchie M.E."/>
            <person name="Jex A.R."/>
            <person name="Gazzola D."/>
            <person name="Li H."/>
            <person name="Toshio Fujiwara R."/>
            <person name="Zhan B."/>
            <person name="Aroian R.V."/>
            <person name="Pafco B."/>
            <person name="Schwarz E.M."/>
        </authorList>
    </citation>
    <scope>NUCLEOTIDE SEQUENCE [LARGE SCALE GENOMIC DNA]</scope>
    <source>
        <strain evidence="2 3">Aroian</strain>
        <tissue evidence="2">Whole animal</tissue>
    </source>
</reference>
<gene>
    <name evidence="2" type="primary">Necator_chrX.g23267</name>
    <name evidence="2" type="ORF">RB195_023104</name>
</gene>
<comment type="caution">
    <text evidence="2">The sequence shown here is derived from an EMBL/GenBank/DDBJ whole genome shotgun (WGS) entry which is preliminary data.</text>
</comment>
<name>A0ABR1EHU5_NECAM</name>
<proteinExistence type="predicted"/>
<dbReference type="Proteomes" id="UP001303046">
    <property type="component" value="Unassembled WGS sequence"/>
</dbReference>
<organism evidence="2 3">
    <name type="scientific">Necator americanus</name>
    <name type="common">Human hookworm</name>
    <dbReference type="NCBI Taxonomy" id="51031"/>
    <lineage>
        <taxon>Eukaryota</taxon>
        <taxon>Metazoa</taxon>
        <taxon>Ecdysozoa</taxon>
        <taxon>Nematoda</taxon>
        <taxon>Chromadorea</taxon>
        <taxon>Rhabditida</taxon>
        <taxon>Rhabditina</taxon>
        <taxon>Rhabditomorpha</taxon>
        <taxon>Strongyloidea</taxon>
        <taxon>Ancylostomatidae</taxon>
        <taxon>Bunostominae</taxon>
        <taxon>Necator</taxon>
    </lineage>
</organism>
<keyword evidence="3" id="KW-1185">Reference proteome</keyword>
<feature type="region of interest" description="Disordered" evidence="1">
    <location>
        <begin position="74"/>
        <end position="97"/>
    </location>
</feature>
<sequence>MRDAWVAFAPVREATDQLTAQDVRAHLFDSTFLPALCYAAETWIDTGATSRKLLTTHGVLEKCFLKRAKHLAGLRSSDSRTVPSHDPAEYISKAKDR</sequence>
<evidence type="ECO:0000313" key="2">
    <source>
        <dbReference type="EMBL" id="KAK6762260.1"/>
    </source>
</evidence>
<accession>A0ABR1EHU5</accession>
<evidence type="ECO:0000256" key="1">
    <source>
        <dbReference type="SAM" id="MobiDB-lite"/>
    </source>
</evidence>
<feature type="compositionally biased region" description="Basic and acidic residues" evidence="1">
    <location>
        <begin position="86"/>
        <end position="97"/>
    </location>
</feature>
<dbReference type="EMBL" id="JAVFWL010000006">
    <property type="protein sequence ID" value="KAK6762260.1"/>
    <property type="molecule type" value="Genomic_DNA"/>
</dbReference>
<protein>
    <submittedName>
        <fullName evidence="2">Uncharacterized protein</fullName>
    </submittedName>
</protein>
<evidence type="ECO:0000313" key="3">
    <source>
        <dbReference type="Proteomes" id="UP001303046"/>
    </source>
</evidence>